<name>A0A4Y2TV44_ARAVE</name>
<dbReference type="OrthoDB" id="6513510at2759"/>
<sequence>MGKKSTPFSGHHIAQSSFEKHFDSFFVIQRTISDPKETIHTVSPFLVEKAISSTIGEVASIKKLRSGDLLVEVTSRKQAQQILKLKALATIPVNVSTHRTLNSSKGVITCGELLHVPLEEISEKLCTQGVTHVRSITIRRDGKLLDTKHLILTFNSPKSPESIKAGYIKLPVKPFIPNPLRCFKCQRFGHSNATCRGTLTCARCAVAGHDSTNCEAAEHCVNCKGQHTSFSRSCPKWKLEKEIITTKVKQNISFSEARRLVQAQTPTVGRSYASATKTLKACETQTKRVVILTTDSDSDQISSPTKGKSPSPFMRKKSISKSQKALTLKVSKQGSSVKSLKSRRSLALDLGKAGLATKDLPSLFGNPSSSELLKIHPSEDDDDDLQMISWNCRGIRTKLVDFKALVTSFHPVCVALQETFLKPNAHLKLRGYNCVRKDNDTGTSSGGVCLLTSNLFPSTTLNLHTSLQAVAVQVHVKTLVTVCCIYLPPNDSISQSDLNILVDQLPAPFILLGDFNGHTTLWGSESTNTRGRQIEQFISDNCLCLLNNDEKTYFHEPTRTFHTLDLAICSPELLPLLKYSVEGDLHNSDHFPLIISPADNSSMTQSPPTYVFQRADWAAFTRLASITEAMISSCNINDAVQNVVDCIIRAADASIPKRSPSPRKYRRPWWNDACRDACREQRKCWGIFRRYPTTENLIAFKRARANARRIRRRSQRESWIRFLSSITSNTSSADLWKKVKAANGIYKEFTFPVIHTGTGSYSSPLDVANAIGESFAHIIRTFLRLRDGLSKCI</sequence>
<dbReference type="InterPro" id="IPR036691">
    <property type="entry name" value="Endo/exonu/phosph_ase_sf"/>
</dbReference>
<dbReference type="Gene3D" id="3.60.10.10">
    <property type="entry name" value="Endonuclease/exonuclease/phosphatase"/>
    <property type="match status" value="1"/>
</dbReference>
<dbReference type="Proteomes" id="UP000499080">
    <property type="component" value="Unassembled WGS sequence"/>
</dbReference>
<dbReference type="PANTHER" id="PTHR33273:SF4">
    <property type="entry name" value="ENDONUCLEASE_EXONUCLEASE_PHOSPHATASE DOMAIN-CONTAINING PROTEIN"/>
    <property type="match status" value="1"/>
</dbReference>
<gene>
    <name evidence="3" type="ORF">AVEN_136111_1</name>
</gene>
<dbReference type="AlphaFoldDB" id="A0A4Y2TV44"/>
<keyword evidence="4" id="KW-1185">Reference proteome</keyword>
<dbReference type="SUPFAM" id="SSF56219">
    <property type="entry name" value="DNase I-like"/>
    <property type="match status" value="1"/>
</dbReference>
<dbReference type="PANTHER" id="PTHR33273">
    <property type="entry name" value="DOMAIN-CONTAINING PROTEIN, PUTATIVE-RELATED"/>
    <property type="match status" value="1"/>
</dbReference>
<evidence type="ECO:0000259" key="2">
    <source>
        <dbReference type="Pfam" id="PF14529"/>
    </source>
</evidence>
<dbReference type="GO" id="GO:0008270">
    <property type="term" value="F:zinc ion binding"/>
    <property type="evidence" value="ECO:0007669"/>
    <property type="project" value="InterPro"/>
</dbReference>
<feature type="compositionally biased region" description="Polar residues" evidence="1">
    <location>
        <begin position="295"/>
        <end position="308"/>
    </location>
</feature>
<dbReference type="EMBL" id="BGPR01031223">
    <property type="protein sequence ID" value="GBO04152.1"/>
    <property type="molecule type" value="Genomic_DNA"/>
</dbReference>
<dbReference type="SUPFAM" id="SSF57756">
    <property type="entry name" value="Retrovirus zinc finger-like domains"/>
    <property type="match status" value="1"/>
</dbReference>
<dbReference type="GO" id="GO:0003824">
    <property type="term" value="F:catalytic activity"/>
    <property type="evidence" value="ECO:0007669"/>
    <property type="project" value="InterPro"/>
</dbReference>
<protein>
    <recommendedName>
        <fullName evidence="2">Endonuclease/exonuclease/phosphatase domain-containing protein</fullName>
    </recommendedName>
</protein>
<dbReference type="InterPro" id="IPR005135">
    <property type="entry name" value="Endo/exonuclease/phosphatase"/>
</dbReference>
<evidence type="ECO:0000313" key="4">
    <source>
        <dbReference type="Proteomes" id="UP000499080"/>
    </source>
</evidence>
<dbReference type="InterPro" id="IPR036875">
    <property type="entry name" value="Znf_CCHC_sf"/>
</dbReference>
<evidence type="ECO:0000256" key="1">
    <source>
        <dbReference type="SAM" id="MobiDB-lite"/>
    </source>
</evidence>
<evidence type="ECO:0000313" key="3">
    <source>
        <dbReference type="EMBL" id="GBO04152.1"/>
    </source>
</evidence>
<reference evidence="3 4" key="1">
    <citation type="journal article" date="2019" name="Sci. Rep.">
        <title>Orb-weaving spider Araneus ventricosus genome elucidates the spidroin gene catalogue.</title>
        <authorList>
            <person name="Kono N."/>
            <person name="Nakamura H."/>
            <person name="Ohtoshi R."/>
            <person name="Moran D.A.P."/>
            <person name="Shinohara A."/>
            <person name="Yoshida Y."/>
            <person name="Fujiwara M."/>
            <person name="Mori M."/>
            <person name="Tomita M."/>
            <person name="Arakawa K."/>
        </authorList>
    </citation>
    <scope>NUCLEOTIDE SEQUENCE [LARGE SCALE GENOMIC DNA]</scope>
</reference>
<feature type="region of interest" description="Disordered" evidence="1">
    <location>
        <begin position="295"/>
        <end position="316"/>
    </location>
</feature>
<accession>A0A4Y2TV44</accession>
<proteinExistence type="predicted"/>
<organism evidence="3 4">
    <name type="scientific">Araneus ventricosus</name>
    <name type="common">Orbweaver spider</name>
    <name type="synonym">Epeira ventricosa</name>
    <dbReference type="NCBI Taxonomy" id="182803"/>
    <lineage>
        <taxon>Eukaryota</taxon>
        <taxon>Metazoa</taxon>
        <taxon>Ecdysozoa</taxon>
        <taxon>Arthropoda</taxon>
        <taxon>Chelicerata</taxon>
        <taxon>Arachnida</taxon>
        <taxon>Araneae</taxon>
        <taxon>Araneomorphae</taxon>
        <taxon>Entelegynae</taxon>
        <taxon>Araneoidea</taxon>
        <taxon>Araneidae</taxon>
        <taxon>Araneus</taxon>
    </lineage>
</organism>
<dbReference type="Pfam" id="PF14529">
    <property type="entry name" value="Exo_endo_phos_2"/>
    <property type="match status" value="1"/>
</dbReference>
<comment type="caution">
    <text evidence="3">The sequence shown here is derived from an EMBL/GenBank/DDBJ whole genome shotgun (WGS) entry which is preliminary data.</text>
</comment>
<feature type="domain" description="Endonuclease/exonuclease/phosphatase" evidence="2">
    <location>
        <begin position="481"/>
        <end position="593"/>
    </location>
</feature>
<dbReference type="GO" id="GO:0003676">
    <property type="term" value="F:nucleic acid binding"/>
    <property type="evidence" value="ECO:0007669"/>
    <property type="project" value="InterPro"/>
</dbReference>